<keyword evidence="3" id="KW-1185">Reference proteome</keyword>
<evidence type="ECO:0000313" key="2">
    <source>
        <dbReference type="EMBL" id="CAH3032381.1"/>
    </source>
</evidence>
<evidence type="ECO:0000313" key="3">
    <source>
        <dbReference type="Proteomes" id="UP001159405"/>
    </source>
</evidence>
<dbReference type="EMBL" id="CALNXK010000001">
    <property type="protein sequence ID" value="CAH3032381.1"/>
    <property type="molecule type" value="Genomic_DNA"/>
</dbReference>
<accession>A0ABN8MNR5</accession>
<protein>
    <recommendedName>
        <fullName evidence="1">Apple domain-containing protein</fullName>
    </recommendedName>
</protein>
<organism evidence="2 3">
    <name type="scientific">Porites lobata</name>
    <dbReference type="NCBI Taxonomy" id="104759"/>
    <lineage>
        <taxon>Eukaryota</taxon>
        <taxon>Metazoa</taxon>
        <taxon>Cnidaria</taxon>
        <taxon>Anthozoa</taxon>
        <taxon>Hexacorallia</taxon>
        <taxon>Scleractinia</taxon>
        <taxon>Fungiina</taxon>
        <taxon>Poritidae</taxon>
        <taxon>Porites</taxon>
    </lineage>
</organism>
<dbReference type="Proteomes" id="UP001159405">
    <property type="component" value="Unassembled WGS sequence"/>
</dbReference>
<name>A0ABN8MNR5_9CNID</name>
<dbReference type="Pfam" id="PF00024">
    <property type="entry name" value="PAN_1"/>
    <property type="match status" value="1"/>
</dbReference>
<dbReference type="SUPFAM" id="SSF57414">
    <property type="entry name" value="Hairpin loop containing domain-like"/>
    <property type="match status" value="1"/>
</dbReference>
<feature type="domain" description="Apple" evidence="1">
    <location>
        <begin position="4"/>
        <end position="62"/>
    </location>
</feature>
<feature type="non-terminal residue" evidence="2">
    <location>
        <position position="1"/>
    </location>
</feature>
<reference evidence="2 3" key="1">
    <citation type="submission" date="2022-05" db="EMBL/GenBank/DDBJ databases">
        <authorList>
            <consortium name="Genoscope - CEA"/>
            <person name="William W."/>
        </authorList>
    </citation>
    <scope>NUCLEOTIDE SEQUENCE [LARGE SCALE GENOMIC DNA]</scope>
</reference>
<dbReference type="Gene3D" id="3.50.4.10">
    <property type="entry name" value="Hepatocyte Growth Factor"/>
    <property type="match status" value="1"/>
</dbReference>
<comment type="caution">
    <text evidence="2">The sequence shown here is derived from an EMBL/GenBank/DDBJ whole genome shotgun (WGS) entry which is preliminary data.</text>
</comment>
<feature type="non-terminal residue" evidence="2">
    <location>
        <position position="125"/>
    </location>
</feature>
<sequence length="125" mass="14307">EELVYGKALKGYTFTTLHNSSTFECLCYCHHKLRCQSYNYVIKDNICEINNRTKEAKPENFVSDSERFYKKRGAHRVILGSTSILPAQSCDEIKISEGRDAVNGNWRLSNPNGTEEAILTYCDMN</sequence>
<evidence type="ECO:0000259" key="1">
    <source>
        <dbReference type="Pfam" id="PF00024"/>
    </source>
</evidence>
<gene>
    <name evidence="2" type="ORF">PLOB_00000454</name>
</gene>
<proteinExistence type="predicted"/>
<dbReference type="InterPro" id="IPR003609">
    <property type="entry name" value="Pan_app"/>
</dbReference>